<feature type="domain" description="DXP reductoisomerase C-terminal" evidence="12">
    <location>
        <begin position="265"/>
        <end position="385"/>
    </location>
</feature>
<dbReference type="InterPro" id="IPR036169">
    <property type="entry name" value="DXPR_C_sf"/>
</dbReference>
<evidence type="ECO:0000259" key="12">
    <source>
        <dbReference type="Pfam" id="PF13288"/>
    </source>
</evidence>
<keyword evidence="5 9" id="KW-0560">Oxidoreductase</keyword>
<dbReference type="GO" id="GO:0030145">
    <property type="term" value="F:manganese ion binding"/>
    <property type="evidence" value="ECO:0007669"/>
    <property type="project" value="TreeGrafter"/>
</dbReference>
<dbReference type="Gene3D" id="1.10.1740.10">
    <property type="match status" value="1"/>
</dbReference>
<feature type="binding site" evidence="9">
    <location>
        <position position="129"/>
    </location>
    <ligand>
        <name>1-deoxy-D-xylulose 5-phosphate</name>
        <dbReference type="ChEBI" id="CHEBI:57792"/>
    </ligand>
</feature>
<dbReference type="Gene3D" id="3.40.50.720">
    <property type="entry name" value="NAD(P)-binding Rossmann-like Domain"/>
    <property type="match status" value="1"/>
</dbReference>
<keyword evidence="7 9" id="KW-0414">Isoprene biosynthesis</keyword>
<dbReference type="EC" id="1.1.1.267" evidence="9"/>
<evidence type="ECO:0000313" key="14">
    <source>
        <dbReference type="Proteomes" id="UP000183900"/>
    </source>
</evidence>
<evidence type="ECO:0000256" key="3">
    <source>
        <dbReference type="ARBA" id="ARBA00022723"/>
    </source>
</evidence>
<sequence length="397" mass="40906">MLAGRTAPLRLVILGATGSIGRNTLDLVARYPQHFEVAALVSGQDAAGLAELALQTGAGFAALADPSKGEELAAYLAGTGIACGAGETAVIEAALWPADMVMAAIVGSAGLRPTFAALEAGRTIALANKECLVCAGDLFMAAAGRAGATVLPVDSEHNAIFQVLESRNLAEVEKIILTASGGPFRTLSLSEMAHVSPQQALKHPNWSMGSRITIDSATLMNKGLEVIEASHLFPLRHDQIEVLVHPQSAIHGMVQYTDGSLLAQLGPADMRTPIAHCLAWPARMPVPGARLDLAKLGSLTFEAPDIKRFPALGLALDAMRAGGCAPAALNAADEVAVAAFLSGQIGFTGIAGLVGAVLDKLAAGQDLAPAADIDCILALDMQARAVAHELLNRFALT</sequence>
<keyword evidence="13" id="KW-0413">Isomerase</keyword>
<evidence type="ECO:0000259" key="10">
    <source>
        <dbReference type="Pfam" id="PF02670"/>
    </source>
</evidence>
<reference evidence="14" key="1">
    <citation type="submission" date="2015-08" db="EMBL/GenBank/DDBJ databases">
        <authorList>
            <person name="Varghese N."/>
        </authorList>
    </citation>
    <scope>NUCLEOTIDE SEQUENCE [LARGE SCALE GENOMIC DNA]</scope>
    <source>
        <strain evidence="14">DSM 23407</strain>
    </source>
</reference>
<feature type="binding site" evidence="9">
    <location>
        <position position="222"/>
    </location>
    <ligand>
        <name>1-deoxy-D-xylulose 5-phosphate</name>
        <dbReference type="ChEBI" id="CHEBI:57792"/>
    </ligand>
</feature>
<feature type="binding site" evidence="9">
    <location>
        <position position="180"/>
    </location>
    <ligand>
        <name>1-deoxy-D-xylulose 5-phosphate</name>
        <dbReference type="ChEBI" id="CHEBI:57792"/>
    </ligand>
</feature>
<dbReference type="InterPro" id="IPR013644">
    <property type="entry name" value="DXP_reductoisomerase_C"/>
</dbReference>
<feature type="binding site" evidence="9">
    <location>
        <position position="225"/>
    </location>
    <ligand>
        <name>Mn(2+)</name>
        <dbReference type="ChEBI" id="CHEBI:29035"/>
    </ligand>
</feature>
<feature type="domain" description="1-deoxy-D-xylulose 5-phosphate reductoisomerase N-terminal" evidence="10">
    <location>
        <begin position="11"/>
        <end position="136"/>
    </location>
</feature>
<dbReference type="Pfam" id="PF08436">
    <property type="entry name" value="DXP_redisom_C"/>
    <property type="match status" value="1"/>
</dbReference>
<evidence type="ECO:0000256" key="2">
    <source>
        <dbReference type="ARBA" id="ARBA00006825"/>
    </source>
</evidence>
<gene>
    <name evidence="9" type="primary">dxr</name>
    <name evidence="13" type="ORF">Ga0061067_10435</name>
</gene>
<dbReference type="EMBL" id="CYHE01000004">
    <property type="protein sequence ID" value="CUA95508.1"/>
    <property type="molecule type" value="Genomic_DNA"/>
</dbReference>
<feature type="binding site" evidence="9">
    <location>
        <position position="130"/>
    </location>
    <ligand>
        <name>NADPH</name>
        <dbReference type="ChEBI" id="CHEBI:57783"/>
    </ligand>
</feature>
<dbReference type="GO" id="GO:0051484">
    <property type="term" value="P:isopentenyl diphosphate biosynthetic process, methylerythritol 4-phosphate pathway involved in terpenoid biosynthetic process"/>
    <property type="evidence" value="ECO:0007669"/>
    <property type="project" value="TreeGrafter"/>
</dbReference>
<feature type="binding site" evidence="9">
    <location>
        <position position="156"/>
    </location>
    <ligand>
        <name>Mn(2+)</name>
        <dbReference type="ChEBI" id="CHEBI:29035"/>
    </ligand>
</feature>
<feature type="binding site" evidence="9">
    <location>
        <position position="221"/>
    </location>
    <ligand>
        <name>1-deoxy-D-xylulose 5-phosphate</name>
        <dbReference type="ChEBI" id="CHEBI:57792"/>
    </ligand>
</feature>
<comment type="function">
    <text evidence="9">Catalyzes the NADPH-dependent rearrangement and reduction of 1-deoxy-D-xylulose-5-phosphate (DXP) to 2-C-methyl-D-erythritol 4-phosphate (MEP).</text>
</comment>
<feature type="binding site" evidence="9">
    <location>
        <position position="20"/>
    </location>
    <ligand>
        <name>NADPH</name>
        <dbReference type="ChEBI" id="CHEBI:57783"/>
    </ligand>
</feature>
<evidence type="ECO:0000256" key="9">
    <source>
        <dbReference type="HAMAP-Rule" id="MF_00183"/>
    </source>
</evidence>
<dbReference type="AlphaFoldDB" id="A0A0K6HXG4"/>
<feature type="binding site" evidence="9">
    <location>
        <position position="19"/>
    </location>
    <ligand>
        <name>NADPH</name>
        <dbReference type="ChEBI" id="CHEBI:57783"/>
    </ligand>
</feature>
<feature type="binding site" evidence="9">
    <location>
        <position position="203"/>
    </location>
    <ligand>
        <name>1-deoxy-D-xylulose 5-phosphate</name>
        <dbReference type="ChEBI" id="CHEBI:57792"/>
    </ligand>
</feature>
<dbReference type="Proteomes" id="UP000183900">
    <property type="component" value="Unassembled WGS sequence"/>
</dbReference>
<keyword evidence="14" id="KW-1185">Reference proteome</keyword>
<dbReference type="SUPFAM" id="SSF51735">
    <property type="entry name" value="NAD(P)-binding Rossmann-fold domains"/>
    <property type="match status" value="1"/>
</dbReference>
<comment type="catalytic activity">
    <reaction evidence="8">
        <text>2-C-methyl-D-erythritol 4-phosphate + NADP(+) = 1-deoxy-D-xylulose 5-phosphate + NADPH + H(+)</text>
        <dbReference type="Rhea" id="RHEA:13717"/>
        <dbReference type="ChEBI" id="CHEBI:15378"/>
        <dbReference type="ChEBI" id="CHEBI:57783"/>
        <dbReference type="ChEBI" id="CHEBI:57792"/>
        <dbReference type="ChEBI" id="CHEBI:58262"/>
        <dbReference type="ChEBI" id="CHEBI:58349"/>
        <dbReference type="EC" id="1.1.1.267"/>
    </reaction>
    <physiologicalReaction direction="right-to-left" evidence="8">
        <dbReference type="Rhea" id="RHEA:13719"/>
    </physiologicalReaction>
</comment>
<dbReference type="PIRSF" id="PIRSF006205">
    <property type="entry name" value="Dxp_reductismrs"/>
    <property type="match status" value="1"/>
</dbReference>
<feature type="binding site" evidence="9">
    <location>
        <position position="225"/>
    </location>
    <ligand>
        <name>1-deoxy-D-xylulose 5-phosphate</name>
        <dbReference type="ChEBI" id="CHEBI:57792"/>
    </ligand>
</feature>
<keyword evidence="3 9" id="KW-0479">Metal-binding</keyword>
<dbReference type="NCBIfam" id="TIGR00243">
    <property type="entry name" value="Dxr"/>
    <property type="match status" value="1"/>
</dbReference>
<comment type="caution">
    <text evidence="9">Lacks conserved residue(s) required for the propagation of feature annotation.</text>
</comment>
<feature type="binding site" evidence="9">
    <location>
        <position position="155"/>
    </location>
    <ligand>
        <name>1-deoxy-D-xylulose 5-phosphate</name>
        <dbReference type="ChEBI" id="CHEBI:57792"/>
    </ligand>
</feature>
<dbReference type="Pfam" id="PF13288">
    <property type="entry name" value="DXPR_C"/>
    <property type="match status" value="1"/>
</dbReference>
<dbReference type="InterPro" id="IPR026877">
    <property type="entry name" value="DXPR_C"/>
</dbReference>
<dbReference type="SUPFAM" id="SSF69055">
    <property type="entry name" value="1-deoxy-D-xylulose-5-phosphate reductoisomerase, C-terminal domain"/>
    <property type="match status" value="1"/>
</dbReference>
<dbReference type="PANTHER" id="PTHR30525:SF0">
    <property type="entry name" value="1-DEOXY-D-XYLULOSE 5-PHOSPHATE REDUCTOISOMERASE, CHLOROPLASTIC"/>
    <property type="match status" value="1"/>
</dbReference>
<keyword evidence="4 9" id="KW-0521">NADP</keyword>
<dbReference type="GO" id="GO:0016853">
    <property type="term" value="F:isomerase activity"/>
    <property type="evidence" value="ECO:0007669"/>
    <property type="project" value="UniProtKB-KW"/>
</dbReference>
<dbReference type="SUPFAM" id="SSF55347">
    <property type="entry name" value="Glyceraldehyde-3-phosphate dehydrogenase-like, C-terminal domain"/>
    <property type="match status" value="1"/>
</dbReference>
<feature type="binding site" evidence="9">
    <location>
        <position position="128"/>
    </location>
    <ligand>
        <name>NADPH</name>
        <dbReference type="ChEBI" id="CHEBI:57783"/>
    </ligand>
</feature>
<evidence type="ECO:0000256" key="7">
    <source>
        <dbReference type="ARBA" id="ARBA00023229"/>
    </source>
</evidence>
<feature type="binding site" evidence="9">
    <location>
        <position position="209"/>
    </location>
    <ligand>
        <name>NADPH</name>
        <dbReference type="ChEBI" id="CHEBI:57783"/>
    </ligand>
</feature>
<evidence type="ECO:0000256" key="8">
    <source>
        <dbReference type="ARBA" id="ARBA00048543"/>
    </source>
</evidence>
<name>A0A0K6HXG4_9HYPH</name>
<comment type="pathway">
    <text evidence="1 9">Isoprenoid biosynthesis; isopentenyl diphosphate biosynthesis via DXP pathway; isopentenyl diphosphate from 1-deoxy-D-xylulose 5-phosphate: step 1/6.</text>
</comment>
<dbReference type="InterPro" id="IPR036291">
    <property type="entry name" value="NAD(P)-bd_dom_sf"/>
</dbReference>
<feature type="binding site" evidence="9">
    <location>
        <position position="154"/>
    </location>
    <ligand>
        <name>Mn(2+)</name>
        <dbReference type="ChEBI" id="CHEBI:29035"/>
    </ligand>
</feature>
<dbReference type="HAMAP" id="MF_00183">
    <property type="entry name" value="DXP_reductoisom"/>
    <property type="match status" value="1"/>
</dbReference>
<evidence type="ECO:0000313" key="13">
    <source>
        <dbReference type="EMBL" id="CUA95508.1"/>
    </source>
</evidence>
<proteinExistence type="inferred from homology"/>
<dbReference type="PANTHER" id="PTHR30525">
    <property type="entry name" value="1-DEOXY-D-XYLULOSE 5-PHOSPHATE REDUCTOISOMERASE"/>
    <property type="match status" value="1"/>
</dbReference>
<comment type="similarity">
    <text evidence="2 9">Belongs to the DXR family.</text>
</comment>
<protein>
    <recommendedName>
        <fullName evidence="9">1-deoxy-D-xylulose 5-phosphate reductoisomerase</fullName>
        <shortName evidence="9">DXP reductoisomerase</shortName>
        <ecNumber evidence="9">1.1.1.267</ecNumber>
    </recommendedName>
    <alternativeName>
        <fullName evidence="9">1-deoxyxylulose-5-phosphate reductoisomerase</fullName>
    </alternativeName>
    <alternativeName>
        <fullName evidence="9">2-C-methyl-D-erythritol 4-phosphate synthase</fullName>
    </alternativeName>
</protein>
<feature type="domain" description="1-deoxy-D-xylulose 5-phosphate reductoisomerase C-terminal" evidence="11">
    <location>
        <begin position="150"/>
        <end position="233"/>
    </location>
</feature>
<keyword evidence="6 9" id="KW-0464">Manganese</keyword>
<feature type="binding site" evidence="9">
    <location>
        <position position="156"/>
    </location>
    <ligand>
        <name>1-deoxy-D-xylulose 5-phosphate</name>
        <dbReference type="ChEBI" id="CHEBI:57792"/>
    </ligand>
</feature>
<dbReference type="Pfam" id="PF02670">
    <property type="entry name" value="DXP_reductoisom"/>
    <property type="match status" value="1"/>
</dbReference>
<evidence type="ECO:0000256" key="1">
    <source>
        <dbReference type="ARBA" id="ARBA00005094"/>
    </source>
</evidence>
<evidence type="ECO:0000256" key="6">
    <source>
        <dbReference type="ARBA" id="ARBA00023211"/>
    </source>
</evidence>
<feature type="binding site" evidence="9">
    <location>
        <position position="17"/>
    </location>
    <ligand>
        <name>NADPH</name>
        <dbReference type="ChEBI" id="CHEBI:57783"/>
    </ligand>
</feature>
<dbReference type="GO" id="GO:0070402">
    <property type="term" value="F:NADPH binding"/>
    <property type="evidence" value="ECO:0007669"/>
    <property type="project" value="InterPro"/>
</dbReference>
<organism evidence="13 14">
    <name type="scientific">Pannonibacter indicus</name>
    <dbReference type="NCBI Taxonomy" id="466044"/>
    <lineage>
        <taxon>Bacteria</taxon>
        <taxon>Pseudomonadati</taxon>
        <taxon>Pseudomonadota</taxon>
        <taxon>Alphaproteobacteria</taxon>
        <taxon>Hyphomicrobiales</taxon>
        <taxon>Stappiaceae</taxon>
        <taxon>Pannonibacter</taxon>
    </lineage>
</organism>
<keyword evidence="9" id="KW-0460">Magnesium</keyword>
<dbReference type="UniPathway" id="UPA00056">
    <property type="reaction ID" value="UER00092"/>
</dbReference>
<dbReference type="GO" id="GO:0030604">
    <property type="term" value="F:1-deoxy-D-xylulose-5-phosphate reductoisomerase activity"/>
    <property type="evidence" value="ECO:0007669"/>
    <property type="project" value="UniProtKB-UniRule"/>
</dbReference>
<dbReference type="InterPro" id="IPR003821">
    <property type="entry name" value="DXP_reductoisomerase"/>
</dbReference>
<feature type="binding site" evidence="9">
    <location>
        <position position="43"/>
    </location>
    <ligand>
        <name>NADPH</name>
        <dbReference type="ChEBI" id="CHEBI:57783"/>
    </ligand>
</feature>
<evidence type="ECO:0000256" key="4">
    <source>
        <dbReference type="ARBA" id="ARBA00022857"/>
    </source>
</evidence>
<accession>A0A0K6HXG4</accession>
<evidence type="ECO:0000259" key="11">
    <source>
        <dbReference type="Pfam" id="PF08436"/>
    </source>
</evidence>
<evidence type="ECO:0000256" key="5">
    <source>
        <dbReference type="ARBA" id="ARBA00023002"/>
    </source>
</evidence>
<dbReference type="FunFam" id="3.40.50.720:FF:000045">
    <property type="entry name" value="1-deoxy-D-xylulose 5-phosphate reductoisomerase"/>
    <property type="match status" value="1"/>
</dbReference>
<dbReference type="RefSeq" id="WP_055455343.1">
    <property type="nucleotide sequence ID" value="NZ_CYHE01000004.1"/>
</dbReference>
<feature type="binding site" evidence="9">
    <location>
        <position position="18"/>
    </location>
    <ligand>
        <name>NADPH</name>
        <dbReference type="ChEBI" id="CHEBI:57783"/>
    </ligand>
</feature>
<comment type="cofactor">
    <cofactor evidence="9">
        <name>Mg(2+)</name>
        <dbReference type="ChEBI" id="CHEBI:18420"/>
    </cofactor>
    <cofactor evidence="9">
        <name>Mn(2+)</name>
        <dbReference type="ChEBI" id="CHEBI:29035"/>
    </cofactor>
</comment>
<feature type="binding site" evidence="9">
    <location>
        <position position="216"/>
    </location>
    <ligand>
        <name>1-deoxy-D-xylulose 5-phosphate</name>
        <dbReference type="ChEBI" id="CHEBI:57792"/>
    </ligand>
</feature>
<dbReference type="InterPro" id="IPR013512">
    <property type="entry name" value="DXP_reductoisomerase_N"/>
</dbReference>